<feature type="region of interest" description="Disordered" evidence="1">
    <location>
        <begin position="1"/>
        <end position="22"/>
    </location>
</feature>
<proteinExistence type="predicted"/>
<dbReference type="EMBL" id="CP023747">
    <property type="protein sequence ID" value="QEV42368.1"/>
    <property type="molecule type" value="Genomic_DNA"/>
</dbReference>
<protein>
    <submittedName>
        <fullName evidence="2">Uncharacterized protein</fullName>
    </submittedName>
</protein>
<feature type="region of interest" description="Disordered" evidence="1">
    <location>
        <begin position="55"/>
        <end position="98"/>
    </location>
</feature>
<evidence type="ECO:0000313" key="3">
    <source>
        <dbReference type="Proteomes" id="UP000325763"/>
    </source>
</evidence>
<evidence type="ECO:0000256" key="1">
    <source>
        <dbReference type="SAM" id="MobiDB-lite"/>
    </source>
</evidence>
<accession>A0A5P2W9R0</accession>
<sequence>MKPRTRNRECAASFGAGVTSPDADREPCWSFIGSENRRFTINGLRQGVQLLSGSTSDLEEPARAAAGWRSCGPGRHAMDYDRRRRRARNHPLQEDPAP</sequence>
<name>A0A5P2W9R0_9ACTN</name>
<evidence type="ECO:0000313" key="2">
    <source>
        <dbReference type="EMBL" id="QEV42368.1"/>
    </source>
</evidence>
<organism evidence="2 3">
    <name type="scientific">Streptomyces nodosus</name>
    <dbReference type="NCBI Taxonomy" id="40318"/>
    <lineage>
        <taxon>Bacteria</taxon>
        <taxon>Bacillati</taxon>
        <taxon>Actinomycetota</taxon>
        <taxon>Actinomycetes</taxon>
        <taxon>Kitasatosporales</taxon>
        <taxon>Streptomycetaceae</taxon>
        <taxon>Streptomyces</taxon>
    </lineage>
</organism>
<dbReference type="KEGG" id="snq:CP978_30920"/>
<dbReference type="Proteomes" id="UP000325763">
    <property type="component" value="Chromosome"/>
</dbReference>
<gene>
    <name evidence="2" type="ORF">CP978_30920</name>
</gene>
<reference evidence="2 3" key="1">
    <citation type="submission" date="2017-09" db="EMBL/GenBank/DDBJ databases">
        <title>Streptomyces genome completion.</title>
        <authorList>
            <person name="Lee N."/>
            <person name="Cho B.-K."/>
        </authorList>
    </citation>
    <scope>NUCLEOTIDE SEQUENCE [LARGE SCALE GENOMIC DNA]</scope>
    <source>
        <strain evidence="2 3">ATCC 14899</strain>
    </source>
</reference>
<dbReference type="AlphaFoldDB" id="A0A5P2W9R0"/>